<dbReference type="GO" id="GO:0046578">
    <property type="term" value="P:regulation of Ras protein signal transduction"/>
    <property type="evidence" value="ECO:0007669"/>
    <property type="project" value="TreeGrafter"/>
</dbReference>
<gene>
    <name evidence="1" type="ORF">Z520_08289</name>
</gene>
<dbReference type="Gene3D" id="3.90.280.10">
    <property type="entry name" value="PEBP-like"/>
    <property type="match status" value="1"/>
</dbReference>
<dbReference type="CDD" id="cd00866">
    <property type="entry name" value="PEBP_euk"/>
    <property type="match status" value="1"/>
</dbReference>
<dbReference type="InterPro" id="IPR008914">
    <property type="entry name" value="PEBP"/>
</dbReference>
<dbReference type="GeneID" id="27714035"/>
<dbReference type="VEuPathDB" id="FungiDB:Z520_08289"/>
<evidence type="ECO:0000313" key="2">
    <source>
        <dbReference type="Proteomes" id="UP000053411"/>
    </source>
</evidence>
<dbReference type="SUPFAM" id="SSF49777">
    <property type="entry name" value="PEBP-like"/>
    <property type="match status" value="1"/>
</dbReference>
<dbReference type="InterPro" id="IPR035810">
    <property type="entry name" value="PEBP_euk"/>
</dbReference>
<evidence type="ECO:0000313" key="1">
    <source>
        <dbReference type="EMBL" id="KIX96034.1"/>
    </source>
</evidence>
<dbReference type="RefSeq" id="XP_016630157.1">
    <property type="nucleotide sequence ID" value="XM_016778786.1"/>
</dbReference>
<dbReference type="PANTHER" id="PTHR11362:SF78">
    <property type="entry name" value="PROTEASE INHIBITOR"/>
    <property type="match status" value="1"/>
</dbReference>
<keyword evidence="2" id="KW-1185">Reference proteome</keyword>
<dbReference type="GO" id="GO:0030414">
    <property type="term" value="F:peptidase inhibitor activity"/>
    <property type="evidence" value="ECO:0007669"/>
    <property type="project" value="TreeGrafter"/>
</dbReference>
<reference evidence="1 2" key="1">
    <citation type="submission" date="2015-01" db="EMBL/GenBank/DDBJ databases">
        <title>The Genome Sequence of Fonsecaea multimorphosa CBS 102226.</title>
        <authorList>
            <consortium name="The Broad Institute Genomics Platform"/>
            <person name="Cuomo C."/>
            <person name="de Hoog S."/>
            <person name="Gorbushina A."/>
            <person name="Stielow B."/>
            <person name="Teixiera M."/>
            <person name="Abouelleil A."/>
            <person name="Chapman S.B."/>
            <person name="Priest M."/>
            <person name="Young S.K."/>
            <person name="Wortman J."/>
            <person name="Nusbaum C."/>
            <person name="Birren B."/>
        </authorList>
    </citation>
    <scope>NUCLEOTIDE SEQUENCE [LARGE SCALE GENOMIC DNA]</scope>
    <source>
        <strain evidence="1 2">CBS 102226</strain>
    </source>
</reference>
<dbReference type="Proteomes" id="UP000053411">
    <property type="component" value="Unassembled WGS sequence"/>
</dbReference>
<dbReference type="OrthoDB" id="2506647at2759"/>
<dbReference type="AlphaFoldDB" id="A0A0D2JZK9"/>
<dbReference type="PANTHER" id="PTHR11362">
    <property type="entry name" value="PHOSPHATIDYLETHANOLAMINE-BINDING PROTEIN"/>
    <property type="match status" value="1"/>
</dbReference>
<accession>A0A0D2JZK9</accession>
<dbReference type="EMBL" id="KN848079">
    <property type="protein sequence ID" value="KIX96034.1"/>
    <property type="molecule type" value="Genomic_DNA"/>
</dbReference>
<sequence length="174" mass="18965">MPDHPILKSVLSLIEDNDAKTLRVSFSSRKVKPGDKIPKREAQEVPTLGWNAASGQKFLVVCLDIDAPFPTFAPLSPVLHWLQTGLAAEGSTSGGDLTSPDPAIAHWAAPGPPPLSSPHRYIFLLYDQPADFDTRTLAKAGGFGIRERMRWDLSRFEQQAKLGPAVAATYFLSN</sequence>
<dbReference type="Pfam" id="PF01161">
    <property type="entry name" value="PBP"/>
    <property type="match status" value="1"/>
</dbReference>
<dbReference type="GO" id="GO:0030162">
    <property type="term" value="P:regulation of proteolysis"/>
    <property type="evidence" value="ECO:0007669"/>
    <property type="project" value="TreeGrafter"/>
</dbReference>
<dbReference type="InterPro" id="IPR036610">
    <property type="entry name" value="PEBP-like_sf"/>
</dbReference>
<dbReference type="GO" id="GO:0005543">
    <property type="term" value="F:phospholipid binding"/>
    <property type="evidence" value="ECO:0007669"/>
    <property type="project" value="TreeGrafter"/>
</dbReference>
<dbReference type="STRING" id="1442371.A0A0D2JZK9"/>
<evidence type="ECO:0008006" key="3">
    <source>
        <dbReference type="Google" id="ProtNLM"/>
    </source>
</evidence>
<name>A0A0D2JZK9_9EURO</name>
<proteinExistence type="predicted"/>
<protein>
    <recommendedName>
        <fullName evidence="3">YbhB/YbcL family Raf kinase inhibitor-like protein</fullName>
    </recommendedName>
</protein>
<organism evidence="1 2">
    <name type="scientific">Fonsecaea multimorphosa CBS 102226</name>
    <dbReference type="NCBI Taxonomy" id="1442371"/>
    <lineage>
        <taxon>Eukaryota</taxon>
        <taxon>Fungi</taxon>
        <taxon>Dikarya</taxon>
        <taxon>Ascomycota</taxon>
        <taxon>Pezizomycotina</taxon>
        <taxon>Eurotiomycetes</taxon>
        <taxon>Chaetothyriomycetidae</taxon>
        <taxon>Chaetothyriales</taxon>
        <taxon>Herpotrichiellaceae</taxon>
        <taxon>Fonsecaea</taxon>
    </lineage>
</organism>